<accession>A0ABU0YW68</accession>
<comment type="caution">
    <text evidence="2">The sequence shown here is derived from an EMBL/GenBank/DDBJ whole genome shotgun (WGS) entry which is preliminary data.</text>
</comment>
<evidence type="ECO:0000313" key="2">
    <source>
        <dbReference type="EMBL" id="MDQ7876576.1"/>
    </source>
</evidence>
<dbReference type="InterPro" id="IPR007374">
    <property type="entry name" value="ASCH_domain"/>
</dbReference>
<protein>
    <submittedName>
        <fullName evidence="2">ASCH domain-containing protein</fullName>
    </submittedName>
</protein>
<dbReference type="SUPFAM" id="SSF88697">
    <property type="entry name" value="PUA domain-like"/>
    <property type="match status" value="1"/>
</dbReference>
<dbReference type="EMBL" id="JAVFWO010000001">
    <property type="protein sequence ID" value="MDQ7876576.1"/>
    <property type="molecule type" value="Genomic_DNA"/>
</dbReference>
<keyword evidence="3" id="KW-1185">Reference proteome</keyword>
<evidence type="ECO:0000313" key="3">
    <source>
        <dbReference type="Proteomes" id="UP001235133"/>
    </source>
</evidence>
<dbReference type="RefSeq" id="WP_308865978.1">
    <property type="nucleotide sequence ID" value="NZ_JAVFWO010000001.1"/>
</dbReference>
<dbReference type="Gene3D" id="2.30.130.30">
    <property type="entry name" value="Hypothetical protein"/>
    <property type="match status" value="1"/>
</dbReference>
<evidence type="ECO:0000259" key="1">
    <source>
        <dbReference type="Pfam" id="PF04266"/>
    </source>
</evidence>
<dbReference type="InterPro" id="IPR015947">
    <property type="entry name" value="PUA-like_sf"/>
</dbReference>
<dbReference type="Pfam" id="PF04266">
    <property type="entry name" value="ASCH"/>
    <property type="match status" value="1"/>
</dbReference>
<proteinExistence type="predicted"/>
<reference evidence="2 3" key="1">
    <citation type="submission" date="2023-08" db="EMBL/GenBank/DDBJ databases">
        <title>Microbacterium psychrotolerans sp. nov., a psychrotolerant bacterium isolated from soil in Heilongjiang Province, China.</title>
        <authorList>
            <person name="An P."/>
            <person name="Zhao D."/>
            <person name="Xiang H."/>
        </authorList>
    </citation>
    <scope>NUCLEOTIDE SEQUENCE [LARGE SCALE GENOMIC DNA]</scope>
    <source>
        <strain evidence="2 3">QXD-8</strain>
    </source>
</reference>
<organism evidence="2 3">
    <name type="scientific">Microbacterium psychrotolerans</name>
    <dbReference type="NCBI Taxonomy" id="3068321"/>
    <lineage>
        <taxon>Bacteria</taxon>
        <taxon>Bacillati</taxon>
        <taxon>Actinomycetota</taxon>
        <taxon>Actinomycetes</taxon>
        <taxon>Micrococcales</taxon>
        <taxon>Microbacteriaceae</taxon>
        <taxon>Microbacterium</taxon>
    </lineage>
</organism>
<dbReference type="Proteomes" id="UP001235133">
    <property type="component" value="Unassembled WGS sequence"/>
</dbReference>
<feature type="domain" description="ASCH" evidence="1">
    <location>
        <begin position="6"/>
        <end position="60"/>
    </location>
</feature>
<sequence>MTAVLLSVRPRYAHALLAGTKTAEVRRRFPHQPRGTILYLYSSSPERAILGTVRLHAIDRPSADRVWHLYRDQIEIEEAALDDYLSDLDSAAILRVNDSRRWRHPVPLRDVRARLGIEPPQSFRYLTDEHVKTLGALRSHQAQVSLYSVVGA</sequence>
<name>A0ABU0YW68_9MICO</name>
<gene>
    <name evidence="2" type="ORF">Q9R08_01160</name>
</gene>